<dbReference type="PANTHER" id="PTHR30595:SF6">
    <property type="entry name" value="SCHLAFEN ALBA-2 DOMAIN-CONTAINING PROTEIN"/>
    <property type="match status" value="1"/>
</dbReference>
<dbReference type="Gene3D" id="3.30.565.60">
    <property type="match status" value="1"/>
</dbReference>
<dbReference type="InterPro" id="IPR038461">
    <property type="entry name" value="Schlafen_AlbA_2_dom_sf"/>
</dbReference>
<dbReference type="PANTHER" id="PTHR30595">
    <property type="entry name" value="GLPR-RELATED TRANSCRIPTIONAL REPRESSOR"/>
    <property type="match status" value="1"/>
</dbReference>
<evidence type="ECO:0000259" key="1">
    <source>
        <dbReference type="Pfam" id="PF04326"/>
    </source>
</evidence>
<dbReference type="Pfam" id="PF13749">
    <property type="entry name" value="HATPase_c_4"/>
    <property type="match status" value="1"/>
</dbReference>
<name>A0A1K2I2Q8_9HYPH</name>
<dbReference type="Proteomes" id="UP000183447">
    <property type="component" value="Unassembled WGS sequence"/>
</dbReference>
<sequence length="483" mass="54306">MNVHDPLKLLEYLLSLGRETEWLEFKRNNADPDNIGRYASALANSAMLVGEEHGYLVFGIEDVTIEPVGTELRLRQLKVGNDTFLYWLSRRLEPHITVDICEFDNDGKHFEILIIQPGFQQPVRFNGQAFVRVDTSLQPLNQYPDRERSIWAAASRFTFEEAVAKPNLSTQQILKDFEHTSLFEALGLGARSPAGIVATLESEQLIKNNRQGGYDVTNLFALVAASDLNEWSTVANKAPRVVTYKGSSKITAEADVTGSFGYGIAFPKMLAYIMDRVEQSEKIIHGVRRKQFAIPEIAVRELLANALIHQDMTNSNDGPLVEIYPDRIKIINPGTPLVDPDRFIDSPPKSRNKRLGALLRRMGLCEERGSGVDRALAAIEDAILPAPLFQVVEGFTVVTVYGAKAFADLSREDRVRACYQHACVEFEAGRQMSNSSLRKRFGLTDRQYPQVSNVIKEALESGRIRPLNDNQGNRYARYLPYWA</sequence>
<proteinExistence type="predicted"/>
<gene>
    <name evidence="2" type="ORF">SAMN02983003_3864</name>
</gene>
<dbReference type="RefSeq" id="WP_072346582.1">
    <property type="nucleotide sequence ID" value="NZ_FPKU01000004.1"/>
</dbReference>
<dbReference type="InterPro" id="IPR038475">
    <property type="entry name" value="RecG_C_sf"/>
</dbReference>
<evidence type="ECO:0000313" key="3">
    <source>
        <dbReference type="Proteomes" id="UP000183447"/>
    </source>
</evidence>
<dbReference type="STRING" id="665118.SAMN02983003_3864"/>
<dbReference type="InterPro" id="IPR007421">
    <property type="entry name" value="Schlafen_AlbA_2_dom"/>
</dbReference>
<dbReference type="AlphaFoldDB" id="A0A1K2I2Q8"/>
<organism evidence="2 3">
    <name type="scientific">Devosia enhydra</name>
    <dbReference type="NCBI Taxonomy" id="665118"/>
    <lineage>
        <taxon>Bacteria</taxon>
        <taxon>Pseudomonadati</taxon>
        <taxon>Pseudomonadota</taxon>
        <taxon>Alphaproteobacteria</taxon>
        <taxon>Hyphomicrobiales</taxon>
        <taxon>Devosiaceae</taxon>
        <taxon>Devosia</taxon>
    </lineage>
</organism>
<dbReference type="Gene3D" id="3.30.950.30">
    <property type="entry name" value="Schlafen, AAA domain"/>
    <property type="match status" value="1"/>
</dbReference>
<keyword evidence="3" id="KW-1185">Reference proteome</keyword>
<dbReference type="OrthoDB" id="9805115at2"/>
<dbReference type="EMBL" id="FPKU01000004">
    <property type="protein sequence ID" value="SFZ86670.1"/>
    <property type="molecule type" value="Genomic_DNA"/>
</dbReference>
<reference evidence="2 3" key="1">
    <citation type="submission" date="2016-11" db="EMBL/GenBank/DDBJ databases">
        <authorList>
            <person name="Jaros S."/>
            <person name="Januszkiewicz K."/>
            <person name="Wedrychowicz H."/>
        </authorList>
    </citation>
    <scope>NUCLEOTIDE SEQUENCE [LARGE SCALE GENOMIC DNA]</scope>
    <source>
        <strain evidence="2 3">ATCC 23634</strain>
    </source>
</reference>
<dbReference type="Pfam" id="PF04326">
    <property type="entry name" value="SLFN_AlbA_2"/>
    <property type="match status" value="1"/>
</dbReference>
<accession>A0A1K2I2Q8</accession>
<protein>
    <submittedName>
        <fullName evidence="2">Predicted transcriptional regulator, contains HTH domain</fullName>
    </submittedName>
</protein>
<feature type="domain" description="Schlafen AlbA-2" evidence="1">
    <location>
        <begin position="19"/>
        <end position="140"/>
    </location>
</feature>
<evidence type="ECO:0000313" key="2">
    <source>
        <dbReference type="EMBL" id="SFZ86670.1"/>
    </source>
</evidence>